<dbReference type="PRINTS" id="PR00377">
    <property type="entry name" value="IMPHPHTASES"/>
</dbReference>
<dbReference type="InterPro" id="IPR022337">
    <property type="entry name" value="Inositol_monophosphatase_SuhB"/>
</dbReference>
<dbReference type="PANTHER" id="PTHR20854:SF4">
    <property type="entry name" value="INOSITOL-1-MONOPHOSPHATASE-RELATED"/>
    <property type="match status" value="1"/>
</dbReference>
<dbReference type="GO" id="GO:0007165">
    <property type="term" value="P:signal transduction"/>
    <property type="evidence" value="ECO:0007669"/>
    <property type="project" value="TreeGrafter"/>
</dbReference>
<dbReference type="GO" id="GO:0008934">
    <property type="term" value="F:inositol monophosphate 1-phosphatase activity"/>
    <property type="evidence" value="ECO:0007669"/>
    <property type="project" value="InterPro"/>
</dbReference>
<dbReference type="GO" id="GO:0046872">
    <property type="term" value="F:metal ion binding"/>
    <property type="evidence" value="ECO:0007669"/>
    <property type="project" value="UniProtKB-KW"/>
</dbReference>
<organism evidence="2 3">
    <name type="scientific">Chitinophaga pinensis</name>
    <dbReference type="NCBI Taxonomy" id="79329"/>
    <lineage>
        <taxon>Bacteria</taxon>
        <taxon>Pseudomonadati</taxon>
        <taxon>Bacteroidota</taxon>
        <taxon>Chitinophagia</taxon>
        <taxon>Chitinophagales</taxon>
        <taxon>Chitinophagaceae</taxon>
        <taxon>Chitinophaga</taxon>
    </lineage>
</organism>
<feature type="binding site" evidence="1">
    <location>
        <position position="87"/>
    </location>
    <ligand>
        <name>Mg(2+)</name>
        <dbReference type="ChEBI" id="CHEBI:18420"/>
        <label>1</label>
        <note>catalytic</note>
    </ligand>
</feature>
<name>A0A5C6LVY7_9BACT</name>
<comment type="caution">
    <text evidence="2">The sequence shown here is derived from an EMBL/GenBank/DDBJ whole genome shotgun (WGS) entry which is preliminary data.</text>
</comment>
<dbReference type="Gene3D" id="3.40.190.80">
    <property type="match status" value="1"/>
</dbReference>
<dbReference type="Gene3D" id="3.30.540.10">
    <property type="entry name" value="Fructose-1,6-Bisphosphatase, subunit A, domain 1"/>
    <property type="match status" value="1"/>
</dbReference>
<dbReference type="AlphaFoldDB" id="A0A5C6LVY7"/>
<dbReference type="OrthoDB" id="9772456at2"/>
<protein>
    <submittedName>
        <fullName evidence="2">Inositol monophosphatase</fullName>
    </submittedName>
</protein>
<dbReference type="SUPFAM" id="SSF56655">
    <property type="entry name" value="Carbohydrate phosphatase"/>
    <property type="match status" value="1"/>
</dbReference>
<keyword evidence="1" id="KW-0479">Metal-binding</keyword>
<accession>A0A5C6LVY7</accession>
<gene>
    <name evidence="2" type="ORF">FEF09_06145</name>
</gene>
<reference evidence="2 3" key="1">
    <citation type="submission" date="2019-08" db="EMBL/GenBank/DDBJ databases">
        <title>Whole genome sequencing of chitin degrading bacteria Chitinophaga pinensis YS16.</title>
        <authorList>
            <person name="Singh R.P."/>
            <person name="Manchanda G."/>
            <person name="Maurya I.K."/>
            <person name="Joshi N.K."/>
            <person name="Srivastava A.K."/>
        </authorList>
    </citation>
    <scope>NUCLEOTIDE SEQUENCE [LARGE SCALE GENOMIC DNA]</scope>
    <source>
        <strain evidence="2 3">YS-16</strain>
    </source>
</reference>
<dbReference type="GO" id="GO:0006020">
    <property type="term" value="P:inositol metabolic process"/>
    <property type="evidence" value="ECO:0007669"/>
    <property type="project" value="TreeGrafter"/>
</dbReference>
<proteinExistence type="predicted"/>
<feature type="binding site" evidence="1">
    <location>
        <position position="216"/>
    </location>
    <ligand>
        <name>Mg(2+)</name>
        <dbReference type="ChEBI" id="CHEBI:18420"/>
        <label>1</label>
        <note>catalytic</note>
    </ligand>
</feature>
<dbReference type="InterPro" id="IPR000760">
    <property type="entry name" value="Inositol_monophosphatase-like"/>
</dbReference>
<keyword evidence="3" id="KW-1185">Reference proteome</keyword>
<keyword evidence="1" id="KW-0460">Magnesium</keyword>
<feature type="binding site" evidence="1">
    <location>
        <position position="85"/>
    </location>
    <ligand>
        <name>Mg(2+)</name>
        <dbReference type="ChEBI" id="CHEBI:18420"/>
        <label>1</label>
        <note>catalytic</note>
    </ligand>
</feature>
<dbReference type="Pfam" id="PF00459">
    <property type="entry name" value="Inositol_P"/>
    <property type="match status" value="1"/>
</dbReference>
<feature type="binding site" evidence="1">
    <location>
        <position position="88"/>
    </location>
    <ligand>
        <name>Mg(2+)</name>
        <dbReference type="ChEBI" id="CHEBI:18420"/>
        <label>1</label>
        <note>catalytic</note>
    </ligand>
</feature>
<dbReference type="PANTHER" id="PTHR20854">
    <property type="entry name" value="INOSITOL MONOPHOSPHATASE"/>
    <property type="match status" value="1"/>
</dbReference>
<dbReference type="RefSeq" id="WP_146304296.1">
    <property type="nucleotide sequence ID" value="NZ_VOHS01000004.1"/>
</dbReference>
<evidence type="ECO:0000313" key="2">
    <source>
        <dbReference type="EMBL" id="TWW01575.1"/>
    </source>
</evidence>
<evidence type="ECO:0000256" key="1">
    <source>
        <dbReference type="PIRSR" id="PIRSR600760-2"/>
    </source>
</evidence>
<sequence length="274" mass="30044">MNTLLIKSSEVIKKAGNCIKKEVPSVRAWNKQEMLFQFKRVNTICTNIIREGLLAIAPDILWSDAEFAPRQQRESSPGDRYWVCDPLDGAIHFLQGFSPWCISLALIENGLTVCSVIYDAVKDELFTALRGQGAWMNGERLSVNIRNRLSDAILVTAHPNQPDKATKEVRQLMDTLGNLLPQAGAVRMTGPSSLQLAYVAAGRIDAFWESGDDACDWLAGALMVEEAGGVVRTLDGLPYSLQTDTGILAANETMADLVGEEIARTLFADSRVMA</sequence>
<comment type="cofactor">
    <cofactor evidence="1">
        <name>Mg(2+)</name>
        <dbReference type="ChEBI" id="CHEBI:18420"/>
    </cofactor>
</comment>
<dbReference type="PRINTS" id="PR01959">
    <property type="entry name" value="SBIMPHPHTASE"/>
</dbReference>
<evidence type="ECO:0000313" key="3">
    <source>
        <dbReference type="Proteomes" id="UP000318815"/>
    </source>
</evidence>
<dbReference type="EMBL" id="VOHS01000004">
    <property type="protein sequence ID" value="TWW01575.1"/>
    <property type="molecule type" value="Genomic_DNA"/>
</dbReference>
<dbReference type="Proteomes" id="UP000318815">
    <property type="component" value="Unassembled WGS sequence"/>
</dbReference>